<dbReference type="SUPFAM" id="SSF49599">
    <property type="entry name" value="TRAF domain-like"/>
    <property type="match status" value="1"/>
</dbReference>
<accession>A0A0A9FVC8</accession>
<evidence type="ECO:0000259" key="7">
    <source>
        <dbReference type="PROSITE" id="PS51081"/>
    </source>
</evidence>
<feature type="region of interest" description="Disordered" evidence="6">
    <location>
        <begin position="1"/>
        <end position="57"/>
    </location>
</feature>
<keyword evidence="3" id="KW-0862">Zinc</keyword>
<dbReference type="InterPro" id="IPR013083">
    <property type="entry name" value="Znf_RING/FYVE/PHD"/>
</dbReference>
<dbReference type="GO" id="GO:0008270">
    <property type="term" value="F:zinc ion binding"/>
    <property type="evidence" value="ECO:0007669"/>
    <property type="project" value="UniProtKB-KW"/>
</dbReference>
<dbReference type="PROSITE" id="PS51081">
    <property type="entry name" value="ZF_SIAH"/>
    <property type="match status" value="1"/>
</dbReference>
<reference evidence="8" key="1">
    <citation type="submission" date="2014-09" db="EMBL/GenBank/DDBJ databases">
        <authorList>
            <person name="Magalhaes I.L.F."/>
            <person name="Oliveira U."/>
            <person name="Santos F.R."/>
            <person name="Vidigal T.H.D.A."/>
            <person name="Brescovit A.D."/>
            <person name="Santos A.J."/>
        </authorList>
    </citation>
    <scope>NUCLEOTIDE SEQUENCE</scope>
    <source>
        <tissue evidence="8">Shoot tissue taken approximately 20 cm above the soil surface</tissue>
    </source>
</reference>
<dbReference type="PANTHER" id="PTHR46632">
    <property type="entry name" value="E3 UBIQUITIN-PROTEIN LIGASE SINA-LIKE 4"/>
    <property type="match status" value="1"/>
</dbReference>
<dbReference type="PANTHER" id="PTHR46632:SF9">
    <property type="entry name" value="RING-TYPE E3 UBIQUITIN TRANSFERASE"/>
    <property type="match status" value="1"/>
</dbReference>
<organism evidence="8">
    <name type="scientific">Arundo donax</name>
    <name type="common">Giant reed</name>
    <name type="synonym">Donax arundinaceus</name>
    <dbReference type="NCBI Taxonomy" id="35708"/>
    <lineage>
        <taxon>Eukaryota</taxon>
        <taxon>Viridiplantae</taxon>
        <taxon>Streptophyta</taxon>
        <taxon>Embryophyta</taxon>
        <taxon>Tracheophyta</taxon>
        <taxon>Spermatophyta</taxon>
        <taxon>Magnoliopsida</taxon>
        <taxon>Liliopsida</taxon>
        <taxon>Poales</taxon>
        <taxon>Poaceae</taxon>
        <taxon>PACMAD clade</taxon>
        <taxon>Arundinoideae</taxon>
        <taxon>Arundineae</taxon>
        <taxon>Arundo</taxon>
    </lineage>
</organism>
<dbReference type="InterPro" id="IPR044286">
    <property type="entry name" value="SINL_plant"/>
</dbReference>
<evidence type="ECO:0000256" key="4">
    <source>
        <dbReference type="ARBA" id="ARBA00024004"/>
    </source>
</evidence>
<evidence type="ECO:0000256" key="2">
    <source>
        <dbReference type="ARBA" id="ARBA00022771"/>
    </source>
</evidence>
<comment type="function">
    <text evidence="4">E3 ubiquitin-protein ligase that mediates ubiquitination and subsequent proteasomal degradation of target proteins. E3 ubiquitin ligases accept ubiquitin from an E2 ubiquitin-conjugating enzyme in the form of a thioester and then directly transfers the ubiquitin to targeted substrates. It probably triggers the ubiquitin-mediated degradation of different substrates.</text>
</comment>
<evidence type="ECO:0000256" key="1">
    <source>
        <dbReference type="ARBA" id="ARBA00022723"/>
    </source>
</evidence>
<feature type="domain" description="SIAH-type" evidence="7">
    <location>
        <begin position="131"/>
        <end position="189"/>
    </location>
</feature>
<name>A0A0A9FVC8_ARUDO</name>
<dbReference type="Pfam" id="PF21361">
    <property type="entry name" value="Sina_ZnF"/>
    <property type="match status" value="1"/>
</dbReference>
<evidence type="ECO:0000256" key="6">
    <source>
        <dbReference type="SAM" id="MobiDB-lite"/>
    </source>
</evidence>
<dbReference type="EMBL" id="GBRH01183625">
    <property type="protein sequence ID" value="JAE14271.1"/>
    <property type="molecule type" value="Transcribed_RNA"/>
</dbReference>
<keyword evidence="2 5" id="KW-0863">Zinc-finger</keyword>
<reference evidence="8" key="2">
    <citation type="journal article" date="2015" name="Data Brief">
        <title>Shoot transcriptome of the giant reed, Arundo donax.</title>
        <authorList>
            <person name="Barrero R.A."/>
            <person name="Guerrero F.D."/>
            <person name="Moolhuijzen P."/>
            <person name="Goolsby J.A."/>
            <person name="Tidwell J."/>
            <person name="Bellgard S.E."/>
            <person name="Bellgard M.I."/>
        </authorList>
    </citation>
    <scope>NUCLEOTIDE SEQUENCE</scope>
    <source>
        <tissue evidence="8">Shoot tissue taken approximately 20 cm above the soil surface</tissue>
    </source>
</reference>
<dbReference type="AlphaFoldDB" id="A0A0A9FVC8"/>
<protein>
    <recommendedName>
        <fullName evidence="7">SIAH-type domain-containing protein</fullName>
    </recommendedName>
</protein>
<evidence type="ECO:0000256" key="3">
    <source>
        <dbReference type="ARBA" id="ARBA00022833"/>
    </source>
</evidence>
<dbReference type="InterPro" id="IPR013010">
    <property type="entry name" value="Znf_SIAH"/>
</dbReference>
<dbReference type="Gene3D" id="3.30.40.10">
    <property type="entry name" value="Zinc/RING finger domain, C3HC4 (zinc finger)"/>
    <property type="match status" value="1"/>
</dbReference>
<keyword evidence="1" id="KW-0479">Metal-binding</keyword>
<proteinExistence type="predicted"/>
<sequence length="334" mass="35580">MAEQRKRGSPLDNGEQSGRGKRPRAQEVAPSGVVKQERPEVEQQEDGEVSPPGSGAAAVPAVETMEEPQIHLILGVSRFHCRTCLLPLKPPTFKCEAEHIVCGTCRSSHSQACSRAATYAACADVDAFVRDAKLPCPYEEFGCKICPVYYQAADHKRACQWAPCRCPVPGCDSYTSPPRLVDHIRADHAHAVPVTDVGYRKPYKLAVPPPWGFHVLVGEEDRCVFLVSASALGAATSVSLVSVRANGDAAAGAQQFKCKLWVEAPRNGGKLAMVAFLVASSDLSGGFVAAEQGMFLAVPPELLPDASGETPDLVVRIDKAGAASSTTPPARRLP</sequence>
<evidence type="ECO:0000313" key="8">
    <source>
        <dbReference type="EMBL" id="JAE14271.1"/>
    </source>
</evidence>
<dbReference type="UniPathway" id="UPA00143"/>
<dbReference type="GO" id="GO:0016567">
    <property type="term" value="P:protein ubiquitination"/>
    <property type="evidence" value="ECO:0007669"/>
    <property type="project" value="UniProtKB-UniPathway"/>
</dbReference>
<evidence type="ECO:0000256" key="5">
    <source>
        <dbReference type="PROSITE-ProRule" id="PRU00455"/>
    </source>
</evidence>